<comment type="caution">
    <text evidence="1">The sequence shown here is derived from an EMBL/GenBank/DDBJ whole genome shotgun (WGS) entry which is preliminary data.</text>
</comment>
<organism evidence="1 2">
    <name type="scientific">Cloeon dipterum</name>
    <dbReference type="NCBI Taxonomy" id="197152"/>
    <lineage>
        <taxon>Eukaryota</taxon>
        <taxon>Metazoa</taxon>
        <taxon>Ecdysozoa</taxon>
        <taxon>Arthropoda</taxon>
        <taxon>Hexapoda</taxon>
        <taxon>Insecta</taxon>
        <taxon>Pterygota</taxon>
        <taxon>Palaeoptera</taxon>
        <taxon>Ephemeroptera</taxon>
        <taxon>Pisciforma</taxon>
        <taxon>Baetidae</taxon>
        <taxon>Cloeon</taxon>
    </lineage>
</organism>
<accession>A0A8S1C0W8</accession>
<evidence type="ECO:0000313" key="2">
    <source>
        <dbReference type="Proteomes" id="UP000494165"/>
    </source>
</evidence>
<name>A0A8S1C0W8_9INSE</name>
<reference evidence="1 2" key="1">
    <citation type="submission" date="2020-04" db="EMBL/GenBank/DDBJ databases">
        <authorList>
            <person name="Alioto T."/>
            <person name="Alioto T."/>
            <person name="Gomez Garrido J."/>
        </authorList>
    </citation>
    <scope>NUCLEOTIDE SEQUENCE [LARGE SCALE GENOMIC DNA]</scope>
</reference>
<protein>
    <submittedName>
        <fullName evidence="1">Uncharacterized protein</fullName>
    </submittedName>
</protein>
<proteinExistence type="predicted"/>
<evidence type="ECO:0000313" key="1">
    <source>
        <dbReference type="EMBL" id="CAB3361492.1"/>
    </source>
</evidence>
<gene>
    <name evidence="1" type="ORF">CLODIP_2_CD15806</name>
</gene>
<dbReference type="Proteomes" id="UP000494165">
    <property type="component" value="Unassembled WGS sequence"/>
</dbReference>
<dbReference type="AlphaFoldDB" id="A0A8S1C0W8"/>
<dbReference type="EMBL" id="CADEPI010000006">
    <property type="protein sequence ID" value="CAB3361492.1"/>
    <property type="molecule type" value="Genomic_DNA"/>
</dbReference>
<keyword evidence="2" id="KW-1185">Reference proteome</keyword>
<sequence length="941" mass="109579">MAEKYRPLATLPWVSISNNPDLVLEDSAVFKNVKFCSDDEKNEHLTIFKNFNKMFPFYIPMEHHQMDVEKMVMSSPNGQYWAVAIYFLISCTGHSPNVWEIFQEHLDGRKNSNDSPSIPAPFISDHMMSVLFPDGVPPQCENASEFMIDPWVLMQLQFEPVLFHQWLVAFFAEISKVSMELLELHFFPLYQQNCKVSTYIKHFFEWMSSSWKFVSQGFSFLQTYAELNHAAINSDFPNLAFAYNVAELCLKKNFNLKDLIRSFKKFVWINSPIEPSKEKNDPPEEQYNIYNLKFWRDSTWKGRKIFYNPVKEGAQPSEEENDELVLRIDELLETIQAHCNHNLEFTDKLKNFLANDEIFKRTISDLRKIEDNSSLLRIRKEELGVIGTVMTIALYSRMNDAANRAKSRIREVTGVNPSLLLRFNYVDIPPFSNDSFIEIEKTLGCSERNTSEYLNMHLEGTLEKELHASSEDCPNYTENPLDIAKKFEVRIKRLVFEKIEKIKSHRDKTLKMHRESESDNVPSVADWQFAQYLLPCFVASMLELFTRTNDKEPAISKEMKEWYVNLVHELVSAYENPIKEAALEQNIEDSYLSLYLKKRFSFSTLLEVFYKSTINDFIVAVSMDESFERHFLHLRLLFEGLKTSDECTLSAEDSLQTNYHFDLMSFNFFLKLQNAMHSCPRANCNKIEDRSIVVSNMNNLIKVMCHFGFLNPNPAVHPNLPTSSILLLALIECCLRKNKDLTIIKKIKRMKHPNNSLDDLLKAAREECENLSVAQTQSLAFYLAMSVIPRDEFSTLSKKIATKSVLDQALCSYVKDGKMWDLRHFLNITPHDELKVSHVFAKEKAPVLYYVAMNELNKDCTKVKLNSPGEAWFFPITHCRYCGLLNIDVNEYPCTKCIRCKQYPDKNFFCSAGCRKNAMNTYHDNEHVEYDTHVTENLYKM</sequence>